<dbReference type="Pfam" id="PF02595">
    <property type="entry name" value="Gly_kinase"/>
    <property type="match status" value="1"/>
</dbReference>
<dbReference type="Gene3D" id="3.90.1510.10">
    <property type="entry name" value="Glycerate kinase, domain 2"/>
    <property type="match status" value="1"/>
</dbReference>
<comment type="similarity">
    <text evidence="1 4">Belongs to the glycerate kinase type-1 family.</text>
</comment>
<dbReference type="NCBIfam" id="TIGR00045">
    <property type="entry name" value="glycerate kinase"/>
    <property type="match status" value="1"/>
</dbReference>
<keyword evidence="6" id="KW-1185">Reference proteome</keyword>
<gene>
    <name evidence="5" type="ORF">GCM10009755_10750</name>
</gene>
<dbReference type="InterPro" id="IPR004381">
    <property type="entry name" value="Glycerate_kinase"/>
</dbReference>
<dbReference type="GO" id="GO:0016301">
    <property type="term" value="F:kinase activity"/>
    <property type="evidence" value="ECO:0007669"/>
    <property type="project" value="UniProtKB-KW"/>
</dbReference>
<name>A0ABP5EP95_9MICO</name>
<dbReference type="Proteomes" id="UP001500755">
    <property type="component" value="Unassembled WGS sequence"/>
</dbReference>
<dbReference type="InterPro" id="IPR018197">
    <property type="entry name" value="Glycerate_kinase_RE-like"/>
</dbReference>
<evidence type="ECO:0000256" key="3">
    <source>
        <dbReference type="ARBA" id="ARBA00022777"/>
    </source>
</evidence>
<organism evidence="5 6">
    <name type="scientific">Brevibacterium samyangense</name>
    <dbReference type="NCBI Taxonomy" id="366888"/>
    <lineage>
        <taxon>Bacteria</taxon>
        <taxon>Bacillati</taxon>
        <taxon>Actinomycetota</taxon>
        <taxon>Actinomycetes</taxon>
        <taxon>Micrococcales</taxon>
        <taxon>Brevibacteriaceae</taxon>
        <taxon>Brevibacterium</taxon>
    </lineage>
</organism>
<evidence type="ECO:0000256" key="2">
    <source>
        <dbReference type="ARBA" id="ARBA00022679"/>
    </source>
</evidence>
<evidence type="ECO:0000256" key="1">
    <source>
        <dbReference type="ARBA" id="ARBA00006284"/>
    </source>
</evidence>
<comment type="caution">
    <text evidence="5">The sequence shown here is derived from an EMBL/GenBank/DDBJ whole genome shotgun (WGS) entry which is preliminary data.</text>
</comment>
<dbReference type="Gene3D" id="3.40.50.10350">
    <property type="entry name" value="Glycerate kinase, domain 1"/>
    <property type="match status" value="1"/>
</dbReference>
<dbReference type="PIRSF" id="PIRSF006078">
    <property type="entry name" value="GlxK"/>
    <property type="match status" value="1"/>
</dbReference>
<evidence type="ECO:0000313" key="6">
    <source>
        <dbReference type="Proteomes" id="UP001500755"/>
    </source>
</evidence>
<dbReference type="PANTHER" id="PTHR21599:SF0">
    <property type="entry name" value="GLYCERATE KINASE"/>
    <property type="match status" value="1"/>
</dbReference>
<protein>
    <submittedName>
        <fullName evidence="5">Glycerate kinase</fullName>
    </submittedName>
</protein>
<dbReference type="EMBL" id="BAAANO010000009">
    <property type="protein sequence ID" value="GAA2003542.1"/>
    <property type="molecule type" value="Genomic_DNA"/>
</dbReference>
<keyword evidence="2 4" id="KW-0808">Transferase</keyword>
<reference evidence="6" key="1">
    <citation type="journal article" date="2019" name="Int. J. Syst. Evol. Microbiol.">
        <title>The Global Catalogue of Microorganisms (GCM) 10K type strain sequencing project: providing services to taxonomists for standard genome sequencing and annotation.</title>
        <authorList>
            <consortium name="The Broad Institute Genomics Platform"/>
            <consortium name="The Broad Institute Genome Sequencing Center for Infectious Disease"/>
            <person name="Wu L."/>
            <person name="Ma J."/>
        </authorList>
    </citation>
    <scope>NUCLEOTIDE SEQUENCE [LARGE SCALE GENOMIC DNA]</scope>
    <source>
        <strain evidence="6">JCM 14546</strain>
    </source>
</reference>
<accession>A0ABP5EP95</accession>
<evidence type="ECO:0000313" key="5">
    <source>
        <dbReference type="EMBL" id="GAA2003542.1"/>
    </source>
</evidence>
<proteinExistence type="inferred from homology"/>
<dbReference type="InterPro" id="IPR018193">
    <property type="entry name" value="Glyc_kinase_flavodox-like_fold"/>
</dbReference>
<keyword evidence="3 4" id="KW-0418">Kinase</keyword>
<dbReference type="SUPFAM" id="SSF110738">
    <property type="entry name" value="Glycerate kinase I"/>
    <property type="match status" value="1"/>
</dbReference>
<sequence length="369" mass="36834">MRILLACDKFKGTLTASEVSDVLGRRLTGRGHEIVALPIADGGDGTVAAAVASGFLPVDAVVTGPLGAPANATWARREDTAVIEMAQASGLAMVPNPDARTALHATSRGTGELMKAALDAGCTTLVLGIGGSATTDGGAGLLSALGIRFLDAHGQQIPDGGIGLESVAEVDFSDLDPRIESGEARVLLASDVDNPLLGPTGAPAIYGPQKGAGPAEVARLDAALARYAEVVPGGHDHVDRPGSGAAGGVGFGAFALLGAEGVPGADYVMDLVGFGSALTEVDLVVTGEGKLDLQTLNGKGPGRVVEEARAHGRPVYVVCGASDLPAGGVDDLGVSGIVAMADHAPLDQCFAQPRAVLDAAAKELAHLIG</sequence>
<evidence type="ECO:0000256" key="4">
    <source>
        <dbReference type="PIRNR" id="PIRNR006078"/>
    </source>
</evidence>
<dbReference type="InterPro" id="IPR036129">
    <property type="entry name" value="Glycerate_kinase_sf"/>
</dbReference>
<dbReference type="RefSeq" id="WP_344307687.1">
    <property type="nucleotide sequence ID" value="NZ_BAAANO010000009.1"/>
</dbReference>
<dbReference type="PANTHER" id="PTHR21599">
    <property type="entry name" value="GLYCERATE KINASE"/>
    <property type="match status" value="1"/>
</dbReference>